<evidence type="ECO:0000256" key="1">
    <source>
        <dbReference type="SAM" id="Phobius"/>
    </source>
</evidence>
<gene>
    <name evidence="2" type="ORF">AM305_00935</name>
</gene>
<dbReference type="Gene3D" id="1.25.40.10">
    <property type="entry name" value="Tetratricopeptide repeat domain"/>
    <property type="match status" value="1"/>
</dbReference>
<evidence type="ECO:0000313" key="3">
    <source>
        <dbReference type="Proteomes" id="UP000005532"/>
    </source>
</evidence>
<proteinExistence type="predicted"/>
<name>C5S4P8_9PAST</name>
<organism evidence="2 3">
    <name type="scientific">Actinobacillus minor NM305</name>
    <dbReference type="NCBI Taxonomy" id="637911"/>
    <lineage>
        <taxon>Bacteria</taxon>
        <taxon>Pseudomonadati</taxon>
        <taxon>Pseudomonadota</taxon>
        <taxon>Gammaproteobacteria</taxon>
        <taxon>Pasteurellales</taxon>
        <taxon>Pasteurellaceae</taxon>
        <taxon>Actinobacillus</taxon>
    </lineage>
</organism>
<dbReference type="Proteomes" id="UP000005532">
    <property type="component" value="Unassembled WGS sequence"/>
</dbReference>
<protein>
    <recommendedName>
        <fullName evidence="4">Tetratricopeptide repeat protein</fullName>
    </recommendedName>
</protein>
<keyword evidence="1" id="KW-0812">Transmembrane</keyword>
<dbReference type="RefSeq" id="WP_005825929.1">
    <property type="nucleotide sequence ID" value="NZ_ACQL01000153.1"/>
</dbReference>
<evidence type="ECO:0000313" key="2">
    <source>
        <dbReference type="EMBL" id="EER46137.1"/>
    </source>
</evidence>
<sequence length="227" mass="27307">MKNEILERNFFESSTQYHPSNSDLITHTRDLYRLERLATQYKNVKDWNRALSCLHEAKNSLESMDDPHYADLALRLALYLQQAGRFEEAKFELQSLVDDLDYIVSIKIRHHSEDDDYNVYEEWAENLLLSEIFDTARKIYKREKHKAESEKFGDLAIWHREKSKECSAYLTEQRKTRLEEMEKYREAFIETDVQEDLPVKEERKKSFFWLWTILGFVVYLGIKKLFS</sequence>
<keyword evidence="1" id="KW-0472">Membrane</keyword>
<dbReference type="InterPro" id="IPR011990">
    <property type="entry name" value="TPR-like_helical_dom_sf"/>
</dbReference>
<dbReference type="eggNOG" id="ENOG502ZRC6">
    <property type="taxonomic scope" value="Bacteria"/>
</dbReference>
<dbReference type="AlphaFoldDB" id="C5S4P8"/>
<accession>C5S4P8</accession>
<reference evidence="2 3" key="1">
    <citation type="journal article" date="2010" name="Vet. Microbiol.">
        <title>Production of haemolysins by strains of the Actinobacillus minor/porcitonsillarum complex.</title>
        <authorList>
            <person name="Arya G."/>
            <person name="Niven D.F."/>
        </authorList>
    </citation>
    <scope>NUCLEOTIDE SEQUENCE [LARGE SCALE GENOMIC DNA]</scope>
    <source>
        <strain evidence="2 3">NM305</strain>
    </source>
</reference>
<evidence type="ECO:0008006" key="4">
    <source>
        <dbReference type="Google" id="ProtNLM"/>
    </source>
</evidence>
<keyword evidence="1" id="KW-1133">Transmembrane helix</keyword>
<feature type="transmembrane region" description="Helical" evidence="1">
    <location>
        <begin position="207"/>
        <end position="226"/>
    </location>
</feature>
<dbReference type="SUPFAM" id="SSF48452">
    <property type="entry name" value="TPR-like"/>
    <property type="match status" value="1"/>
</dbReference>
<comment type="caution">
    <text evidence="2">The sequence shown here is derived from an EMBL/GenBank/DDBJ whole genome shotgun (WGS) entry which is preliminary data.</text>
</comment>
<dbReference type="EMBL" id="ACQL01000153">
    <property type="protein sequence ID" value="EER46137.1"/>
    <property type="molecule type" value="Genomic_DNA"/>
</dbReference>